<dbReference type="InterPro" id="IPR004087">
    <property type="entry name" value="KH_dom"/>
</dbReference>
<dbReference type="RefSeq" id="XP_022159704.1">
    <property type="nucleotide sequence ID" value="XM_022304012.1"/>
</dbReference>
<evidence type="ECO:0000313" key="5">
    <source>
        <dbReference type="Proteomes" id="UP000504603"/>
    </source>
</evidence>
<feature type="domain" description="K Homology" evidence="4">
    <location>
        <begin position="182"/>
        <end position="257"/>
    </location>
</feature>
<keyword evidence="1" id="KW-0677">Repeat</keyword>
<evidence type="ECO:0000256" key="3">
    <source>
        <dbReference type="SAM" id="MobiDB-lite"/>
    </source>
</evidence>
<dbReference type="KEGG" id="mcha:111026043"/>
<name>A0A6J1E343_MOMCH</name>
<dbReference type="OrthoDB" id="442947at2759"/>
<evidence type="ECO:0000313" key="6">
    <source>
        <dbReference type="RefSeq" id="XP_022159704.1"/>
    </source>
</evidence>
<dbReference type="InterPro" id="IPR004088">
    <property type="entry name" value="KH_dom_type_1"/>
</dbReference>
<dbReference type="SMART" id="SM00322">
    <property type="entry name" value="KH"/>
    <property type="match status" value="5"/>
</dbReference>
<dbReference type="Pfam" id="PF00013">
    <property type="entry name" value="KH_1"/>
    <property type="match status" value="5"/>
</dbReference>
<keyword evidence="2" id="KW-0694">RNA-binding</keyword>
<organism evidence="5 6">
    <name type="scientific">Momordica charantia</name>
    <name type="common">Bitter gourd</name>
    <name type="synonym">Balsam pear</name>
    <dbReference type="NCBI Taxonomy" id="3673"/>
    <lineage>
        <taxon>Eukaryota</taxon>
        <taxon>Viridiplantae</taxon>
        <taxon>Streptophyta</taxon>
        <taxon>Embryophyta</taxon>
        <taxon>Tracheophyta</taxon>
        <taxon>Spermatophyta</taxon>
        <taxon>Magnoliopsida</taxon>
        <taxon>eudicotyledons</taxon>
        <taxon>Gunneridae</taxon>
        <taxon>Pentapetalae</taxon>
        <taxon>rosids</taxon>
        <taxon>fabids</taxon>
        <taxon>Cucurbitales</taxon>
        <taxon>Cucurbitaceae</taxon>
        <taxon>Momordiceae</taxon>
        <taxon>Momordica</taxon>
    </lineage>
</organism>
<feature type="domain" description="K Homology" evidence="4">
    <location>
        <begin position="617"/>
        <end position="687"/>
    </location>
</feature>
<feature type="domain" description="K Homology" evidence="4">
    <location>
        <begin position="43"/>
        <end position="120"/>
    </location>
</feature>
<feature type="compositionally biased region" description="Basic and acidic residues" evidence="3">
    <location>
        <begin position="126"/>
        <end position="137"/>
    </location>
</feature>
<reference evidence="6" key="1">
    <citation type="submission" date="2025-08" db="UniProtKB">
        <authorList>
            <consortium name="RefSeq"/>
        </authorList>
    </citation>
    <scope>IDENTIFICATION</scope>
    <source>
        <strain evidence="6">OHB3-1</strain>
    </source>
</reference>
<dbReference type="InterPro" id="IPR036612">
    <property type="entry name" value="KH_dom_type_1_sf"/>
</dbReference>
<dbReference type="PANTHER" id="PTHR10288">
    <property type="entry name" value="KH DOMAIN CONTAINING RNA BINDING PROTEIN"/>
    <property type="match status" value="1"/>
</dbReference>
<feature type="domain" description="K Homology" evidence="4">
    <location>
        <begin position="337"/>
        <end position="417"/>
    </location>
</feature>
<feature type="compositionally biased region" description="Polar residues" evidence="3">
    <location>
        <begin position="96"/>
        <end position="107"/>
    </location>
</feature>
<dbReference type="GeneID" id="111026043"/>
<feature type="region of interest" description="Disordered" evidence="3">
    <location>
        <begin position="1"/>
        <end position="38"/>
    </location>
</feature>
<dbReference type="SUPFAM" id="SSF54791">
    <property type="entry name" value="Eukaryotic type KH-domain (KH-domain type I)"/>
    <property type="match status" value="5"/>
</dbReference>
<feature type="compositionally biased region" description="Polar residues" evidence="3">
    <location>
        <begin position="26"/>
        <end position="38"/>
    </location>
</feature>
<dbReference type="CDD" id="cd22460">
    <property type="entry name" value="KH-I_PEPPER_rpt2_like"/>
    <property type="match status" value="2"/>
</dbReference>
<feature type="compositionally biased region" description="Basic and acidic residues" evidence="3">
    <location>
        <begin position="108"/>
        <end position="117"/>
    </location>
</feature>
<dbReference type="CDD" id="cd22459">
    <property type="entry name" value="KH-I_PEPPER_rpt1_like"/>
    <property type="match status" value="1"/>
</dbReference>
<evidence type="ECO:0000256" key="2">
    <source>
        <dbReference type="PROSITE-ProRule" id="PRU00117"/>
    </source>
</evidence>
<keyword evidence="5" id="KW-1185">Reference proteome</keyword>
<dbReference type="PROSITE" id="PS50084">
    <property type="entry name" value="KH_TYPE_1"/>
    <property type="match status" value="5"/>
</dbReference>
<dbReference type="AlphaFoldDB" id="A0A6J1E343"/>
<dbReference type="Gene3D" id="3.30.1370.10">
    <property type="entry name" value="K Homology domain, type 1"/>
    <property type="match status" value="5"/>
</dbReference>
<feature type="region of interest" description="Disordered" evidence="3">
    <location>
        <begin position="96"/>
        <end position="137"/>
    </location>
</feature>
<protein>
    <submittedName>
        <fullName evidence="6">KH domain-containing protein HEN4-like</fullName>
    </submittedName>
</protein>
<feature type="domain" description="K Homology" evidence="4">
    <location>
        <begin position="422"/>
        <end position="497"/>
    </location>
</feature>
<evidence type="ECO:0000259" key="4">
    <source>
        <dbReference type="SMART" id="SM00322"/>
    </source>
</evidence>
<gene>
    <name evidence="6" type="primary">LOC111026043</name>
</gene>
<proteinExistence type="predicted"/>
<feature type="region of interest" description="Disordered" evidence="3">
    <location>
        <begin position="277"/>
        <end position="309"/>
    </location>
</feature>
<dbReference type="GO" id="GO:0003723">
    <property type="term" value="F:RNA binding"/>
    <property type="evidence" value="ECO:0007669"/>
    <property type="project" value="UniProtKB-UniRule"/>
</dbReference>
<dbReference type="Proteomes" id="UP000504603">
    <property type="component" value="Unplaced"/>
</dbReference>
<evidence type="ECO:0000256" key="1">
    <source>
        <dbReference type="ARBA" id="ARBA00022737"/>
    </source>
</evidence>
<accession>A0A6J1E343</accession>
<sequence>MSAPLTPSKRSRDRNFVKPNGKGKWQKSSGSRSKNQSLKLSPGYAVFRVLFPASRIGSLIGRDGNVLSQIREETGVEVRVEDPIPGCDERIVVVGGSNQETEVNPEQNSKEDNKNSEVEENEGDIAEQKKKEDKDSLPVEDAKFRKEVTNLQLQKALFLVSEKIFDEEPEVDGTDVEGDKMSTFVLRLLVLSSQVGCLLGKGGSVVKQMSSDSGAQIRILPRDKLPSFTASSDELVQIIGGIDVVKKALELVSQQLMENSAHESDLVSSSMSAQSLHSSGQSLSRGHEYPLGSSSSYTHGGPYSVPRDVGNFHSSAPSLAPKQYETSIPGRLKPSLEILSFRLLCPTERVGNVIGKGGAVVKTLQQETGCDIKVVEGALDSEDRIILVSGPAHPEDRISPVQDAVFRVQARIVKAVPDSKEQNLVARLLVSSNQIGCLLGKGGSIIAEMRKSTGAYIRILGKEQVPKCAGEDEEVVQMNGEPEAVQDAMMQITTRLRHHFFRDAFPSVNSHPNPAFMDRLSSFPSYFGRRELSPPGIFSNLGPSFNKFDALSGIPSLGDLRDDRPPFHRPGVPLLSDRKPWSSQGLVEGGVGLRDFAGAPHRRIGGFGGLNNPAIITSTTVEVVVPRNLVPVICGENGECLKQIRQISDAKITITEPKQGAVETVIIISGTPEQTHAAQSLIQAFVISENESG</sequence>